<dbReference type="Proteomes" id="UP000182332">
    <property type="component" value="Unassembled WGS sequence"/>
</dbReference>
<accession>A0A1I0JFX0</accession>
<proteinExistence type="predicted"/>
<evidence type="ECO:0000313" key="2">
    <source>
        <dbReference type="Proteomes" id="UP000182332"/>
    </source>
</evidence>
<organism evidence="1 2">
    <name type="scientific">Pseudomonas graminis</name>
    <dbReference type="NCBI Taxonomy" id="158627"/>
    <lineage>
        <taxon>Bacteria</taxon>
        <taxon>Pseudomonadati</taxon>
        <taxon>Pseudomonadota</taxon>
        <taxon>Gammaproteobacteria</taxon>
        <taxon>Pseudomonadales</taxon>
        <taxon>Pseudomonadaceae</taxon>
        <taxon>Pseudomonas</taxon>
    </lineage>
</organism>
<name>A0A1I0JFX0_9PSED</name>
<dbReference type="AlphaFoldDB" id="A0A1I0JFX0"/>
<gene>
    <name evidence="1" type="ORF">SAMN05216197_15610</name>
</gene>
<protein>
    <submittedName>
        <fullName evidence="1">Uncharacterized protein</fullName>
    </submittedName>
</protein>
<evidence type="ECO:0000313" key="1">
    <source>
        <dbReference type="EMBL" id="SEU08884.1"/>
    </source>
</evidence>
<sequence>MITIRFVVWRLALSRLKPVPQYWPAPVSMDARDAFSGTGFSREEAGVITIRCVVSRPTPSRLKPVPQYWPAPVSMDARDAFSGTGFSREGARVRTINS</sequence>
<dbReference type="EMBL" id="FOHW01000056">
    <property type="protein sequence ID" value="SEU08884.1"/>
    <property type="molecule type" value="Genomic_DNA"/>
</dbReference>
<reference evidence="1 2" key="1">
    <citation type="submission" date="2016-10" db="EMBL/GenBank/DDBJ databases">
        <authorList>
            <person name="de Groot N.N."/>
        </authorList>
    </citation>
    <scope>NUCLEOTIDE SEQUENCE [LARGE SCALE GENOMIC DNA]</scope>
    <source>
        <strain evidence="1 2">DSM 11363</strain>
    </source>
</reference>